<dbReference type="Proteomes" id="UP001165489">
    <property type="component" value="Unassembled WGS sequence"/>
</dbReference>
<dbReference type="RefSeq" id="WP_241348488.1">
    <property type="nucleotide sequence ID" value="NZ_JAKZGP010000030.1"/>
</dbReference>
<comment type="caution">
    <text evidence="1">The sequence shown here is derived from an EMBL/GenBank/DDBJ whole genome shotgun (WGS) entry which is preliminary data.</text>
</comment>
<protein>
    <submittedName>
        <fullName evidence="1">CDC27 family protein</fullName>
    </submittedName>
</protein>
<evidence type="ECO:0000313" key="2">
    <source>
        <dbReference type="Proteomes" id="UP001165489"/>
    </source>
</evidence>
<name>A0ABS9V129_9BACT</name>
<dbReference type="EMBL" id="JAKZGP010000030">
    <property type="protein sequence ID" value="MCH7410118.1"/>
    <property type="molecule type" value="Genomic_DNA"/>
</dbReference>
<dbReference type="Gene3D" id="1.25.40.10">
    <property type="entry name" value="Tetratricopeptide repeat domain"/>
    <property type="match status" value="1"/>
</dbReference>
<evidence type="ECO:0000313" key="1">
    <source>
        <dbReference type="EMBL" id="MCH7410118.1"/>
    </source>
</evidence>
<organism evidence="1 2">
    <name type="scientific">Belliella filtrata</name>
    <dbReference type="NCBI Taxonomy" id="2923435"/>
    <lineage>
        <taxon>Bacteria</taxon>
        <taxon>Pseudomonadati</taxon>
        <taxon>Bacteroidota</taxon>
        <taxon>Cytophagia</taxon>
        <taxon>Cytophagales</taxon>
        <taxon>Cyclobacteriaceae</taxon>
        <taxon>Belliella</taxon>
    </lineage>
</organism>
<accession>A0ABS9V129</accession>
<keyword evidence="2" id="KW-1185">Reference proteome</keyword>
<reference evidence="1" key="1">
    <citation type="submission" date="2022-03" db="EMBL/GenBank/DDBJ databases">
        <title>De novo assembled genomes of Belliella spp. (Cyclobacteriaceae) strains.</title>
        <authorList>
            <person name="Szabo A."/>
            <person name="Korponai K."/>
            <person name="Felfoldi T."/>
        </authorList>
    </citation>
    <scope>NUCLEOTIDE SEQUENCE</scope>
    <source>
        <strain evidence="1">DSM 111904</strain>
    </source>
</reference>
<dbReference type="SUPFAM" id="SSF48452">
    <property type="entry name" value="TPR-like"/>
    <property type="match status" value="1"/>
</dbReference>
<dbReference type="InterPro" id="IPR011990">
    <property type="entry name" value="TPR-like_helical_dom_sf"/>
</dbReference>
<sequence length="214" mass="24652">MHKFENPISLGNHHLRQALKDIIETDFTIGYEQLLKAYANTSIDQDIVRDHVLLNLLTKVEQVMIDSYPINKPSYRSSRLIGTVYFLLQKYNSAIQFLKPCLRHDDSSIAHNLCAKSLWHLKEFHKSLMMADKALSLVENSRNFLLKTTILNPYLEENTNNDLVSKSFYLEYNIAALNLSATNQEAYEAILAFTTREGIKVDLPSIYNIQERSP</sequence>
<proteinExistence type="predicted"/>
<gene>
    <name evidence="1" type="ORF">MM239_11985</name>
</gene>